<dbReference type="RefSeq" id="WP_252441867.1">
    <property type="nucleotide sequence ID" value="NZ_JAGSOV010000051.1"/>
</dbReference>
<evidence type="ECO:0000256" key="7">
    <source>
        <dbReference type="ARBA" id="ARBA00024033"/>
    </source>
</evidence>
<comment type="similarity">
    <text evidence="7">Belongs to the glycosyltransferase 87 family.</text>
</comment>
<comment type="subcellular location">
    <subcellularLocation>
        <location evidence="1">Cell membrane</location>
        <topology evidence="1">Multi-pass membrane protein</topology>
    </subcellularLocation>
</comment>
<keyword evidence="3" id="KW-0808">Transferase</keyword>
<dbReference type="InterPro" id="IPR018584">
    <property type="entry name" value="GT87"/>
</dbReference>
<evidence type="ECO:0000256" key="3">
    <source>
        <dbReference type="ARBA" id="ARBA00022679"/>
    </source>
</evidence>
<gene>
    <name evidence="10" type="ORF">KDL28_24320</name>
</gene>
<feature type="transmembrane region" description="Helical" evidence="9">
    <location>
        <begin position="86"/>
        <end position="107"/>
    </location>
</feature>
<proteinExistence type="inferred from homology"/>
<evidence type="ECO:0000313" key="11">
    <source>
        <dbReference type="Proteomes" id="UP001165283"/>
    </source>
</evidence>
<keyword evidence="4 9" id="KW-0812">Transmembrane</keyword>
<feature type="compositionally biased region" description="Basic and acidic residues" evidence="8">
    <location>
        <begin position="374"/>
        <end position="387"/>
    </location>
</feature>
<feature type="transmembrane region" description="Helical" evidence="9">
    <location>
        <begin position="277"/>
        <end position="294"/>
    </location>
</feature>
<feature type="transmembrane region" description="Helical" evidence="9">
    <location>
        <begin position="300"/>
        <end position="326"/>
    </location>
</feature>
<feature type="region of interest" description="Disordered" evidence="8">
    <location>
        <begin position="367"/>
        <end position="400"/>
    </location>
</feature>
<evidence type="ECO:0000256" key="2">
    <source>
        <dbReference type="ARBA" id="ARBA00022475"/>
    </source>
</evidence>
<accession>A0ABT1A5B6</accession>
<keyword evidence="11" id="KW-1185">Reference proteome</keyword>
<evidence type="ECO:0000256" key="6">
    <source>
        <dbReference type="ARBA" id="ARBA00023136"/>
    </source>
</evidence>
<reference evidence="10" key="1">
    <citation type="submission" date="2021-04" db="EMBL/GenBank/DDBJ databases">
        <title>Pseudonocardia sp. nov., isolated from sandy soil of mangrove forest.</title>
        <authorList>
            <person name="Zan Z."/>
            <person name="Huang R."/>
            <person name="Liu W."/>
        </authorList>
    </citation>
    <scope>NUCLEOTIDE SEQUENCE</scope>
    <source>
        <strain evidence="10">S2-4</strain>
    </source>
</reference>
<keyword evidence="6 9" id="KW-0472">Membrane</keyword>
<dbReference type="Pfam" id="PF09594">
    <property type="entry name" value="GT87"/>
    <property type="match status" value="1"/>
</dbReference>
<evidence type="ECO:0000256" key="1">
    <source>
        <dbReference type="ARBA" id="ARBA00004651"/>
    </source>
</evidence>
<feature type="transmembrane region" description="Helical" evidence="9">
    <location>
        <begin position="338"/>
        <end position="361"/>
    </location>
</feature>
<evidence type="ECO:0000313" key="10">
    <source>
        <dbReference type="EMBL" id="MCO1658192.1"/>
    </source>
</evidence>
<keyword evidence="5 9" id="KW-1133">Transmembrane helix</keyword>
<organism evidence="10 11">
    <name type="scientific">Pseudonocardia humida</name>
    <dbReference type="NCBI Taxonomy" id="2800819"/>
    <lineage>
        <taxon>Bacteria</taxon>
        <taxon>Bacillati</taxon>
        <taxon>Actinomycetota</taxon>
        <taxon>Actinomycetes</taxon>
        <taxon>Pseudonocardiales</taxon>
        <taxon>Pseudonocardiaceae</taxon>
        <taxon>Pseudonocardia</taxon>
    </lineage>
</organism>
<sequence>MTAWLLVAAALVTTVVLTLRHPDALVTLLPSPDMHELHVDFDTFRFSAVALAQGGDIYATPAKLPNLNPPLLSVLLLPFAGLDALTGYRIFAALMLLTTLVSLLAVARELRLRPVVQVGAALAVLASSPLHGTLVLGQIYPLLLAAMVAGWIAERRGRPVPAAVLYGVAVALKPSLAPVLLLPAVQLRWSALRAGIASAAVATLVGVLAAGPSSAFAWLHLALDQVAPEVPDNASLPGLVARFGLPSTLGTALGAAVLVGTLAWCGYHRDRVDPAGTAPWAVLAAGLLLAPIAWHNYLMLLWPGVLVLVALGRGSAAAAALAVAVVPVSWAAEWPPESVGPAVSAVAGSLYCAILLGYWFLLLSSARGSSSSPRGDEPFSGRSDGRQPVEVGPSDGRVPG</sequence>
<protein>
    <submittedName>
        <fullName evidence="10">DUF2029 domain-containing protein</fullName>
    </submittedName>
</protein>
<feature type="transmembrane region" description="Helical" evidence="9">
    <location>
        <begin position="119"/>
        <end position="152"/>
    </location>
</feature>
<dbReference type="EMBL" id="JAGSOV010000051">
    <property type="protein sequence ID" value="MCO1658192.1"/>
    <property type="molecule type" value="Genomic_DNA"/>
</dbReference>
<name>A0ABT1A5B6_9PSEU</name>
<feature type="transmembrane region" description="Helical" evidence="9">
    <location>
        <begin position="164"/>
        <end position="185"/>
    </location>
</feature>
<evidence type="ECO:0000256" key="8">
    <source>
        <dbReference type="SAM" id="MobiDB-lite"/>
    </source>
</evidence>
<dbReference type="Proteomes" id="UP001165283">
    <property type="component" value="Unassembled WGS sequence"/>
</dbReference>
<evidence type="ECO:0000256" key="5">
    <source>
        <dbReference type="ARBA" id="ARBA00022989"/>
    </source>
</evidence>
<comment type="caution">
    <text evidence="10">The sequence shown here is derived from an EMBL/GenBank/DDBJ whole genome shotgun (WGS) entry which is preliminary data.</text>
</comment>
<feature type="transmembrane region" description="Helical" evidence="9">
    <location>
        <begin position="197"/>
        <end position="223"/>
    </location>
</feature>
<keyword evidence="2" id="KW-1003">Cell membrane</keyword>
<evidence type="ECO:0000256" key="4">
    <source>
        <dbReference type="ARBA" id="ARBA00022692"/>
    </source>
</evidence>
<evidence type="ECO:0000256" key="9">
    <source>
        <dbReference type="SAM" id="Phobius"/>
    </source>
</evidence>